<sequence>MGGHQYHQDSLVEGYWLTKSDNDFPVSNFKIEGNESERTGSRLCNKVHQALQSYARKCNKTAWFEVYFIVKIKNDGNDIQISDGRGHRIIITDEKSTRIIWEE</sequence>
<protein>
    <submittedName>
        <fullName evidence="1">Uncharacterized protein</fullName>
    </submittedName>
</protein>
<dbReference type="Proteomes" id="UP000022910">
    <property type="component" value="Unassembled WGS sequence"/>
</dbReference>
<evidence type="ECO:0000313" key="1">
    <source>
        <dbReference type="EMBL" id="EXX76913.1"/>
    </source>
</evidence>
<dbReference type="EMBL" id="JEMT01011776">
    <property type="protein sequence ID" value="EXX76913.1"/>
    <property type="molecule type" value="Genomic_DNA"/>
</dbReference>
<name>A0A015NCH2_RHIIW</name>
<keyword evidence="2" id="KW-1185">Reference proteome</keyword>
<dbReference type="HOGENOM" id="CLU_2265178_0_0_1"/>
<gene>
    <name evidence="1" type="ORF">RirG_028670</name>
</gene>
<reference evidence="1 2" key="1">
    <citation type="submission" date="2014-02" db="EMBL/GenBank/DDBJ databases">
        <title>Single nucleus genome sequencing reveals high similarity among nuclei of an endomycorrhizal fungus.</title>
        <authorList>
            <person name="Lin K."/>
            <person name="Geurts R."/>
            <person name="Zhang Z."/>
            <person name="Limpens E."/>
            <person name="Saunders D.G."/>
            <person name="Mu D."/>
            <person name="Pang E."/>
            <person name="Cao H."/>
            <person name="Cha H."/>
            <person name="Lin T."/>
            <person name="Zhou Q."/>
            <person name="Shang Y."/>
            <person name="Li Y."/>
            <person name="Ivanov S."/>
            <person name="Sharma T."/>
            <person name="Velzen R.V."/>
            <person name="Ruijter N.D."/>
            <person name="Aanen D.K."/>
            <person name="Win J."/>
            <person name="Kamoun S."/>
            <person name="Bisseling T."/>
            <person name="Huang S."/>
        </authorList>
    </citation>
    <scope>NUCLEOTIDE SEQUENCE [LARGE SCALE GENOMIC DNA]</scope>
    <source>
        <strain evidence="2">DAOM197198w</strain>
    </source>
</reference>
<accession>A0A015NCH2</accession>
<proteinExistence type="predicted"/>
<dbReference type="OrthoDB" id="2453044at2759"/>
<organism evidence="1 2">
    <name type="scientific">Rhizophagus irregularis (strain DAOM 197198w)</name>
    <name type="common">Glomus intraradices</name>
    <dbReference type="NCBI Taxonomy" id="1432141"/>
    <lineage>
        <taxon>Eukaryota</taxon>
        <taxon>Fungi</taxon>
        <taxon>Fungi incertae sedis</taxon>
        <taxon>Mucoromycota</taxon>
        <taxon>Glomeromycotina</taxon>
        <taxon>Glomeromycetes</taxon>
        <taxon>Glomerales</taxon>
        <taxon>Glomeraceae</taxon>
        <taxon>Rhizophagus</taxon>
    </lineage>
</organism>
<comment type="caution">
    <text evidence="1">The sequence shown here is derived from an EMBL/GenBank/DDBJ whole genome shotgun (WGS) entry which is preliminary data.</text>
</comment>
<evidence type="ECO:0000313" key="2">
    <source>
        <dbReference type="Proteomes" id="UP000022910"/>
    </source>
</evidence>
<dbReference type="AlphaFoldDB" id="A0A015NCH2"/>